<feature type="compositionally biased region" description="Basic and acidic residues" evidence="1">
    <location>
        <begin position="597"/>
        <end position="619"/>
    </location>
</feature>
<evidence type="ECO:0000313" key="3">
    <source>
        <dbReference type="EMBL" id="EJK52422.1"/>
    </source>
</evidence>
<dbReference type="OrthoDB" id="187617at2759"/>
<accession>K0S0K1</accession>
<dbReference type="SUPFAM" id="SSF51045">
    <property type="entry name" value="WW domain"/>
    <property type="match status" value="1"/>
</dbReference>
<dbReference type="AlphaFoldDB" id="K0S0K1"/>
<feature type="compositionally biased region" description="Low complexity" evidence="1">
    <location>
        <begin position="19"/>
        <end position="41"/>
    </location>
</feature>
<evidence type="ECO:0000256" key="1">
    <source>
        <dbReference type="SAM" id="MobiDB-lite"/>
    </source>
</evidence>
<feature type="region of interest" description="Disordered" evidence="1">
    <location>
        <begin position="361"/>
        <end position="523"/>
    </location>
</feature>
<dbReference type="InterPro" id="IPR036020">
    <property type="entry name" value="WW_dom_sf"/>
</dbReference>
<organism evidence="3 4">
    <name type="scientific">Thalassiosira oceanica</name>
    <name type="common">Marine diatom</name>
    <dbReference type="NCBI Taxonomy" id="159749"/>
    <lineage>
        <taxon>Eukaryota</taxon>
        <taxon>Sar</taxon>
        <taxon>Stramenopiles</taxon>
        <taxon>Ochrophyta</taxon>
        <taxon>Bacillariophyta</taxon>
        <taxon>Coscinodiscophyceae</taxon>
        <taxon>Thalassiosirophycidae</taxon>
        <taxon>Thalassiosirales</taxon>
        <taxon>Thalassiosiraceae</taxon>
        <taxon>Thalassiosira</taxon>
    </lineage>
</organism>
<feature type="compositionally biased region" description="Gly residues" evidence="1">
    <location>
        <begin position="704"/>
        <end position="715"/>
    </location>
</feature>
<dbReference type="PROSITE" id="PS50020">
    <property type="entry name" value="WW_DOMAIN_2"/>
    <property type="match status" value="1"/>
</dbReference>
<feature type="region of interest" description="Disordered" evidence="1">
    <location>
        <begin position="694"/>
        <end position="715"/>
    </location>
</feature>
<feature type="compositionally biased region" description="Basic residues" evidence="1">
    <location>
        <begin position="426"/>
        <end position="441"/>
    </location>
</feature>
<feature type="compositionally biased region" description="Low complexity" evidence="1">
    <location>
        <begin position="412"/>
        <end position="421"/>
    </location>
</feature>
<protein>
    <recommendedName>
        <fullName evidence="2">WW domain-containing protein</fullName>
    </recommendedName>
</protein>
<dbReference type="Gene3D" id="2.20.70.10">
    <property type="match status" value="1"/>
</dbReference>
<feature type="region of interest" description="Disordered" evidence="1">
    <location>
        <begin position="1"/>
        <end position="129"/>
    </location>
</feature>
<dbReference type="InterPro" id="IPR001202">
    <property type="entry name" value="WW_dom"/>
</dbReference>
<dbReference type="PROSITE" id="PS01159">
    <property type="entry name" value="WW_DOMAIN_1"/>
    <property type="match status" value="1"/>
</dbReference>
<gene>
    <name evidence="3" type="ORF">THAOC_28298</name>
</gene>
<feature type="compositionally biased region" description="Polar residues" evidence="1">
    <location>
        <begin position="225"/>
        <end position="235"/>
    </location>
</feature>
<keyword evidence="4" id="KW-1185">Reference proteome</keyword>
<comment type="caution">
    <text evidence="3">The sequence shown here is derived from an EMBL/GenBank/DDBJ whole genome shotgun (WGS) entry which is preliminary data.</text>
</comment>
<name>K0S0K1_THAOC</name>
<dbReference type="CDD" id="cd00201">
    <property type="entry name" value="WW"/>
    <property type="match status" value="1"/>
</dbReference>
<sequence length="880" mass="96092">MSTHSAATGTPNKRRHSEISSMLSSSSNHRGRGRAAAATTNHGHHPFEGFMSAFGFHRSRDAEEKRQGHSASSSSSGAKKPAPSSSTSRNSKSRPKDERHVHQVPSSSGKPSETDKRKPDPSSPRAWRTAFCSKSNKPYYWNVVTCESRWKKPIELASSSERQELEQKEKAQADFFREMEKNILARLEDGSPTVGGGKEGAAADVDDEVLPPTGMLCGIDSSWMTSGSETTTPGAGNNDWIAGWVTPTSESSSTPGSLSNETPDSALMEGYSLASGPSPADSSLMSLGTLSREERDDRLGPLGRPGAGAAGKLERIRSSGLAIDKPALIRTISKMEFDLAHLRNLNPDLDPGLRLRAVAAPRGGRRWERGRADGSPETLRTSGQRGSCRRSPRRGPPEPHRRTGLASHPRLARGGLRVARAPHPVQSHRHHARLGARRRDRRPPPRDQEEHLRDHLRREHAVGTRQGRPDPVRLRRLPRPPPPEREQAGVVAVPTPEEEGARRLRRRQAPRRLPPTRHDGRAEPRRGLRILPVRLPPLADGGRLHNNLPHLRRAPREAERRGALPVPVELALGPLLVHGPVEQGLGRPEHVELRLLEDQPRRDGVRAQADERARGRPPREPAVSHQGRGGGVRQVLLPPTGMLCRSGLASDDLTSLDPLDPEAAGNVSSAFDAERTRVLNVGRCKSYGDAGADCAGGEDESARVGGGGGRTGADVGGGGPCPPAYGSPSKKRFVLRASVGLITCGDRSHHDPRETAKQSHIKKGGYDYEALFSHIVTLPLNGSEVQDRRKELKSTWVQAKNSKAKSENHKIMRKTTEIRPRLSLDMTDMTDMTSPSEVLFVYNNQAVEVIELQQLLDVAHSPSEVLIVYDNHQVLEVIEL</sequence>
<reference evidence="3 4" key="1">
    <citation type="journal article" date="2012" name="Genome Biol.">
        <title>Genome and low-iron response of an oceanic diatom adapted to chronic iron limitation.</title>
        <authorList>
            <person name="Lommer M."/>
            <person name="Specht M."/>
            <person name="Roy A.S."/>
            <person name="Kraemer L."/>
            <person name="Andreson R."/>
            <person name="Gutowska M.A."/>
            <person name="Wolf J."/>
            <person name="Bergner S.V."/>
            <person name="Schilhabel M.B."/>
            <person name="Klostermeier U.C."/>
            <person name="Beiko R.G."/>
            <person name="Rosenstiel P."/>
            <person name="Hippler M."/>
            <person name="Laroche J."/>
        </authorList>
    </citation>
    <scope>NUCLEOTIDE SEQUENCE [LARGE SCALE GENOMIC DNA]</scope>
    <source>
        <strain evidence="3 4">CCMP1005</strain>
    </source>
</reference>
<feature type="region of interest" description="Disordered" evidence="1">
    <location>
        <begin position="225"/>
        <end position="285"/>
    </location>
</feature>
<dbReference type="Proteomes" id="UP000266841">
    <property type="component" value="Unassembled WGS sequence"/>
</dbReference>
<proteinExistence type="predicted"/>
<feature type="compositionally biased region" description="Basic and acidic residues" evidence="1">
    <location>
        <begin position="365"/>
        <end position="374"/>
    </location>
</feature>
<feature type="compositionally biased region" description="Polar residues" evidence="1">
    <location>
        <begin position="1"/>
        <end position="11"/>
    </location>
</feature>
<feature type="region of interest" description="Disordered" evidence="1">
    <location>
        <begin position="188"/>
        <end position="209"/>
    </location>
</feature>
<dbReference type="Pfam" id="PF00397">
    <property type="entry name" value="WW"/>
    <property type="match status" value="1"/>
</dbReference>
<evidence type="ECO:0000259" key="2">
    <source>
        <dbReference type="PROSITE" id="PS50020"/>
    </source>
</evidence>
<dbReference type="EMBL" id="AGNL01039882">
    <property type="protein sequence ID" value="EJK52422.1"/>
    <property type="molecule type" value="Genomic_DNA"/>
</dbReference>
<feature type="compositionally biased region" description="Basic and acidic residues" evidence="1">
    <location>
        <begin position="442"/>
        <end position="473"/>
    </location>
</feature>
<feature type="compositionally biased region" description="Basic and acidic residues" evidence="1">
    <location>
        <begin position="58"/>
        <end position="67"/>
    </location>
</feature>
<feature type="compositionally biased region" description="Low complexity" evidence="1">
    <location>
        <begin position="246"/>
        <end position="262"/>
    </location>
</feature>
<evidence type="ECO:0000313" key="4">
    <source>
        <dbReference type="Proteomes" id="UP000266841"/>
    </source>
</evidence>
<dbReference type="SMART" id="SM00456">
    <property type="entry name" value="WW"/>
    <property type="match status" value="1"/>
</dbReference>
<feature type="compositionally biased region" description="Low complexity" evidence="1">
    <location>
        <begin position="70"/>
        <end position="90"/>
    </location>
</feature>
<feature type="region of interest" description="Disordered" evidence="1">
    <location>
        <begin position="597"/>
        <end position="632"/>
    </location>
</feature>
<feature type="domain" description="WW" evidence="2">
    <location>
        <begin position="121"/>
        <end position="155"/>
    </location>
</feature>